<dbReference type="OrthoDB" id="1121756at2"/>
<evidence type="ECO:0000256" key="1">
    <source>
        <dbReference type="SAM" id="SignalP"/>
    </source>
</evidence>
<evidence type="ECO:0000313" key="4">
    <source>
        <dbReference type="Proteomes" id="UP000184231"/>
    </source>
</evidence>
<dbReference type="InterPro" id="IPR024311">
    <property type="entry name" value="Lipocalin-like"/>
</dbReference>
<dbReference type="Pfam" id="PF13648">
    <property type="entry name" value="Lipocalin_4"/>
    <property type="match status" value="1"/>
</dbReference>
<gene>
    <name evidence="3" type="ORF">SAMN04487911_11047</name>
</gene>
<dbReference type="EMBL" id="FQYX01000010">
    <property type="protein sequence ID" value="SHJ05512.1"/>
    <property type="molecule type" value="Genomic_DNA"/>
</dbReference>
<keyword evidence="1" id="KW-0732">Signal</keyword>
<evidence type="ECO:0000259" key="2">
    <source>
        <dbReference type="Pfam" id="PF13648"/>
    </source>
</evidence>
<feature type="domain" description="Lipocalin-like" evidence="2">
    <location>
        <begin position="33"/>
        <end position="141"/>
    </location>
</feature>
<feature type="signal peptide" evidence="1">
    <location>
        <begin position="1"/>
        <end position="24"/>
    </location>
</feature>
<dbReference type="Proteomes" id="UP000184231">
    <property type="component" value="Unassembled WGS sequence"/>
</dbReference>
<organism evidence="3 4">
    <name type="scientific">Arenibacter nanhaiticus</name>
    <dbReference type="NCBI Taxonomy" id="558155"/>
    <lineage>
        <taxon>Bacteria</taxon>
        <taxon>Pseudomonadati</taxon>
        <taxon>Bacteroidota</taxon>
        <taxon>Flavobacteriia</taxon>
        <taxon>Flavobacteriales</taxon>
        <taxon>Flavobacteriaceae</taxon>
        <taxon>Arenibacter</taxon>
    </lineage>
</organism>
<accession>A0A1M6G6C3</accession>
<dbReference type="PROSITE" id="PS51257">
    <property type="entry name" value="PROKAR_LIPOPROTEIN"/>
    <property type="match status" value="1"/>
</dbReference>
<keyword evidence="4" id="KW-1185">Reference proteome</keyword>
<name>A0A1M6G6C3_9FLAO</name>
<sequence length="161" mass="18083">MNVKKPFFALLVMGSLLVSCSVSKVARMDRKVIEGNWTLNNVSYEGKSGNFKSVLFNDANANCFIGSHWFFRNNNSTGSYWLMDGSDCTGGDRFIRWSVVDRGGLANQLQFKFIDEKYKDISGGVGYRLDIASLTEEQMTLKSKVSVDGEPITIVYKFSKE</sequence>
<reference evidence="4" key="1">
    <citation type="submission" date="2016-11" db="EMBL/GenBank/DDBJ databases">
        <authorList>
            <person name="Varghese N."/>
            <person name="Submissions S."/>
        </authorList>
    </citation>
    <scope>NUCLEOTIDE SEQUENCE [LARGE SCALE GENOMIC DNA]</scope>
    <source>
        <strain evidence="4">CGMCC 1.8863</strain>
    </source>
</reference>
<dbReference type="RefSeq" id="WP_072764251.1">
    <property type="nucleotide sequence ID" value="NZ_FQYX01000010.1"/>
</dbReference>
<protein>
    <submittedName>
        <fullName evidence="3">Lipocalin-like domain-containing protein</fullName>
    </submittedName>
</protein>
<dbReference type="STRING" id="558155.SAMN04487911_11047"/>
<dbReference type="AlphaFoldDB" id="A0A1M6G6C3"/>
<proteinExistence type="predicted"/>
<feature type="chain" id="PRO_5013042312" evidence="1">
    <location>
        <begin position="25"/>
        <end position="161"/>
    </location>
</feature>
<evidence type="ECO:0000313" key="3">
    <source>
        <dbReference type="EMBL" id="SHJ05512.1"/>
    </source>
</evidence>